<dbReference type="SUPFAM" id="SSF89447">
    <property type="entry name" value="AbrB/MazE/MraZ-like"/>
    <property type="match status" value="1"/>
</dbReference>
<accession>A0A934K2K6</accession>
<dbReference type="AlphaFoldDB" id="A0A934K2K6"/>
<gene>
    <name evidence="1" type="ORF">JF886_07400</name>
</gene>
<reference evidence="1 2" key="1">
    <citation type="submission" date="2020-10" db="EMBL/GenBank/DDBJ databases">
        <title>Ca. Dormibacterota MAGs.</title>
        <authorList>
            <person name="Montgomery K."/>
        </authorList>
    </citation>
    <scope>NUCLEOTIDE SEQUENCE [LARGE SCALE GENOMIC DNA]</scope>
    <source>
        <strain evidence="1">SC8812_S17_18</strain>
    </source>
</reference>
<organism evidence="1 2">
    <name type="scientific">Candidatus Aeolococcus gillhamiae</name>
    <dbReference type="NCBI Taxonomy" id="3127015"/>
    <lineage>
        <taxon>Bacteria</taxon>
        <taxon>Bacillati</taxon>
        <taxon>Candidatus Dormiibacterota</taxon>
        <taxon>Candidatus Dormibacteria</taxon>
        <taxon>Candidatus Aeolococcales</taxon>
        <taxon>Candidatus Aeolococcaceae</taxon>
        <taxon>Candidatus Aeolococcus</taxon>
    </lineage>
</organism>
<dbReference type="Proteomes" id="UP000606991">
    <property type="component" value="Unassembled WGS sequence"/>
</dbReference>
<dbReference type="EMBL" id="JAEKNS010000076">
    <property type="protein sequence ID" value="MBJ7594675.1"/>
    <property type="molecule type" value="Genomic_DNA"/>
</dbReference>
<name>A0A934K2K6_9BACT</name>
<proteinExistence type="predicted"/>
<evidence type="ECO:0000313" key="2">
    <source>
        <dbReference type="Proteomes" id="UP000606991"/>
    </source>
</evidence>
<protein>
    <submittedName>
        <fullName evidence="1">Uncharacterized protein</fullName>
    </submittedName>
</protein>
<dbReference type="RefSeq" id="WP_337311079.1">
    <property type="nucleotide sequence ID" value="NZ_JAEKNS010000076.1"/>
</dbReference>
<evidence type="ECO:0000313" key="1">
    <source>
        <dbReference type="EMBL" id="MBJ7594675.1"/>
    </source>
</evidence>
<comment type="caution">
    <text evidence="1">The sequence shown here is derived from an EMBL/GenBank/DDBJ whole genome shotgun (WGS) entry which is preliminary data.</text>
</comment>
<dbReference type="InterPro" id="IPR037914">
    <property type="entry name" value="SpoVT-AbrB_sf"/>
</dbReference>
<sequence>MKMLKVRRVGNSNMVALPKEWEADGFGAGDYVLAERDEAGEVRILRAGDVPARIDAIAGEMVTRHAEALQILAEHDAARG</sequence>